<dbReference type="GO" id="GO:0048476">
    <property type="term" value="C:Holliday junction resolvase complex"/>
    <property type="evidence" value="ECO:0007669"/>
    <property type="project" value="UniProtKB-UniRule"/>
</dbReference>
<dbReference type="SMART" id="SM00278">
    <property type="entry name" value="HhH1"/>
    <property type="match status" value="2"/>
</dbReference>
<evidence type="ECO:0000313" key="8">
    <source>
        <dbReference type="EMBL" id="SNT37178.1"/>
    </source>
</evidence>
<dbReference type="RefSeq" id="WP_089210708.1">
    <property type="nucleotide sequence ID" value="NZ_FZOD01000037.1"/>
</dbReference>
<keyword evidence="8" id="KW-0347">Helicase</keyword>
<dbReference type="InterPro" id="IPR000085">
    <property type="entry name" value="RuvA"/>
</dbReference>
<evidence type="ECO:0000256" key="4">
    <source>
        <dbReference type="ARBA" id="ARBA00023172"/>
    </source>
</evidence>
<dbReference type="GO" id="GO:0006281">
    <property type="term" value="P:DNA repair"/>
    <property type="evidence" value="ECO:0007669"/>
    <property type="project" value="UniProtKB-UniRule"/>
</dbReference>
<evidence type="ECO:0000259" key="7">
    <source>
        <dbReference type="SMART" id="SM00278"/>
    </source>
</evidence>
<dbReference type="Proteomes" id="UP000198282">
    <property type="component" value="Unassembled WGS sequence"/>
</dbReference>
<dbReference type="Pfam" id="PF07499">
    <property type="entry name" value="RuvA_C"/>
    <property type="match status" value="1"/>
</dbReference>
<keyword evidence="3 6" id="KW-0238">DNA-binding</keyword>
<feature type="domain" description="Helix-hairpin-helix DNA-binding motif class 1" evidence="7">
    <location>
        <begin position="72"/>
        <end position="91"/>
    </location>
</feature>
<evidence type="ECO:0000256" key="5">
    <source>
        <dbReference type="ARBA" id="ARBA00023204"/>
    </source>
</evidence>
<dbReference type="GO" id="GO:0009378">
    <property type="term" value="F:four-way junction helicase activity"/>
    <property type="evidence" value="ECO:0007669"/>
    <property type="project" value="InterPro"/>
</dbReference>
<proteinExistence type="inferred from homology"/>
<comment type="domain">
    <text evidence="6">Has three domains with a flexible linker between the domains II and III and assumes an 'L' shape. Domain III is highly mobile and contacts RuvB.</text>
</comment>
<dbReference type="InterPro" id="IPR013849">
    <property type="entry name" value="DNA_helicase_Holl-junc_RuvA_I"/>
</dbReference>
<dbReference type="NCBIfam" id="TIGR00084">
    <property type="entry name" value="ruvA"/>
    <property type="match status" value="1"/>
</dbReference>
<dbReference type="GO" id="GO:0005524">
    <property type="term" value="F:ATP binding"/>
    <property type="evidence" value="ECO:0007669"/>
    <property type="project" value="InterPro"/>
</dbReference>
<comment type="caution">
    <text evidence="6">Lacks conserved residue(s) required for the propagation of feature annotation.</text>
</comment>
<keyword evidence="2 6" id="KW-0227">DNA damage</keyword>
<dbReference type="OrthoDB" id="5293449at2"/>
<dbReference type="Gene3D" id="1.10.8.10">
    <property type="entry name" value="DNA helicase RuvA subunit, C-terminal domain"/>
    <property type="match status" value="1"/>
</dbReference>
<dbReference type="GO" id="GO:0000400">
    <property type="term" value="F:four-way junction DNA binding"/>
    <property type="evidence" value="ECO:0007669"/>
    <property type="project" value="UniProtKB-UniRule"/>
</dbReference>
<dbReference type="SUPFAM" id="SSF46929">
    <property type="entry name" value="DNA helicase RuvA subunit, C-terminal domain"/>
    <property type="match status" value="1"/>
</dbReference>
<feature type="region of interest" description="Domain III" evidence="6">
    <location>
        <begin position="147"/>
        <end position="206"/>
    </location>
</feature>
<dbReference type="InterPro" id="IPR010994">
    <property type="entry name" value="RuvA_2-like"/>
</dbReference>
<dbReference type="SUPFAM" id="SSF47781">
    <property type="entry name" value="RuvA domain 2-like"/>
    <property type="match status" value="1"/>
</dbReference>
<sequence>MIASVRGQVTAIAPEGAVVEVGGVGMFVHCTPGTLATLRMGEETRLATSLVVREESLTLFGFGSDDERGIFEMLQTANGVGPKVALAMLAVYTPNALRVAVASADVKALTRVPGVGPKGAQRIIVDLKGKLGTPEETVNAALNGHVTVPVWRDQVHSGLVGLGYSAKDADEAVAAVTPQADAEVLEGRTPQVAALLKAALRALSVR</sequence>
<dbReference type="Gene3D" id="2.40.50.140">
    <property type="entry name" value="Nucleic acid-binding proteins"/>
    <property type="match status" value="1"/>
</dbReference>
<reference evidence="8 9" key="1">
    <citation type="submission" date="2017-06" db="EMBL/GenBank/DDBJ databases">
        <authorList>
            <person name="Kim H.J."/>
            <person name="Triplett B.A."/>
        </authorList>
    </citation>
    <scope>NUCLEOTIDE SEQUENCE [LARGE SCALE GENOMIC DNA]</scope>
    <source>
        <strain evidence="8 9">CGMCC 4.2132</strain>
    </source>
</reference>
<accession>A0A239M4T8</accession>
<keyword evidence="8" id="KW-0547">Nucleotide-binding</keyword>
<dbReference type="EMBL" id="FZOD01000037">
    <property type="protein sequence ID" value="SNT37178.1"/>
    <property type="molecule type" value="Genomic_DNA"/>
</dbReference>
<dbReference type="InterPro" id="IPR036267">
    <property type="entry name" value="RuvA_C_sf"/>
</dbReference>
<evidence type="ECO:0000256" key="1">
    <source>
        <dbReference type="ARBA" id="ARBA00022490"/>
    </source>
</evidence>
<gene>
    <name evidence="6" type="primary">ruvA</name>
    <name evidence="8" type="ORF">SAMN05216276_103744</name>
</gene>
<comment type="similarity">
    <text evidence="6">Belongs to the RuvA family.</text>
</comment>
<evidence type="ECO:0000256" key="2">
    <source>
        <dbReference type="ARBA" id="ARBA00022763"/>
    </source>
</evidence>
<dbReference type="AlphaFoldDB" id="A0A239M4T8"/>
<evidence type="ECO:0000313" key="9">
    <source>
        <dbReference type="Proteomes" id="UP000198282"/>
    </source>
</evidence>
<dbReference type="InterPro" id="IPR012340">
    <property type="entry name" value="NA-bd_OB-fold"/>
</dbReference>
<keyword evidence="4 6" id="KW-0233">DNA recombination</keyword>
<comment type="function">
    <text evidence="6">The RuvA-RuvB-RuvC complex processes Holliday junction (HJ) DNA during genetic recombination and DNA repair, while the RuvA-RuvB complex plays an important role in the rescue of blocked DNA replication forks via replication fork reversal (RFR). RuvA specifically binds to HJ cruciform DNA, conferring on it an open structure. The RuvB hexamer acts as an ATP-dependent pump, pulling dsDNA into and through the RuvAB complex. HJ branch migration allows RuvC to scan DNA until it finds its consensus sequence, where it cleaves and resolves the cruciform DNA.</text>
</comment>
<evidence type="ECO:0000256" key="3">
    <source>
        <dbReference type="ARBA" id="ARBA00023125"/>
    </source>
</evidence>
<keyword evidence="5 6" id="KW-0234">DNA repair</keyword>
<dbReference type="Pfam" id="PF01330">
    <property type="entry name" value="RuvA_N"/>
    <property type="match status" value="1"/>
</dbReference>
<dbReference type="Gene3D" id="1.10.150.20">
    <property type="entry name" value="5' to 3' exonuclease, C-terminal subdomain"/>
    <property type="match status" value="1"/>
</dbReference>
<dbReference type="InterPro" id="IPR011114">
    <property type="entry name" value="RuvA_C"/>
</dbReference>
<dbReference type="GO" id="GO:0009379">
    <property type="term" value="C:Holliday junction helicase complex"/>
    <property type="evidence" value="ECO:0007669"/>
    <property type="project" value="InterPro"/>
</dbReference>
<keyword evidence="8" id="KW-0378">Hydrolase</keyword>
<dbReference type="GO" id="GO:0005737">
    <property type="term" value="C:cytoplasm"/>
    <property type="evidence" value="ECO:0007669"/>
    <property type="project" value="UniProtKB-SubCell"/>
</dbReference>
<keyword evidence="8" id="KW-0067">ATP-binding</keyword>
<comment type="subunit">
    <text evidence="6">Homotetramer. Forms an RuvA(8)-RuvB(12)-Holliday junction (HJ) complex. HJ DNA is sandwiched between 2 RuvA tetramers; dsDNA enters through RuvA and exits via RuvB. An RuvB hexamer assembles on each DNA strand where it exits the tetramer. Each RuvB hexamer is contacted by two RuvA subunits (via domain III) on 2 adjacent RuvB subunits; this complex drives branch migration. In the full resolvosome a probable DNA-RuvA(4)-RuvB(12)-RuvC(2) complex forms which resolves the HJ.</text>
</comment>
<dbReference type="GO" id="GO:0006310">
    <property type="term" value="P:DNA recombination"/>
    <property type="evidence" value="ECO:0007669"/>
    <property type="project" value="UniProtKB-UniRule"/>
</dbReference>
<dbReference type="InterPro" id="IPR003583">
    <property type="entry name" value="Hlx-hairpin-Hlx_DNA-bd_motif"/>
</dbReference>
<protein>
    <recommendedName>
        <fullName evidence="6">Holliday junction branch migration complex subunit RuvA</fullName>
    </recommendedName>
</protein>
<dbReference type="HAMAP" id="MF_00031">
    <property type="entry name" value="DNA_HJ_migration_RuvA"/>
    <property type="match status" value="1"/>
</dbReference>
<dbReference type="Pfam" id="PF14520">
    <property type="entry name" value="HHH_5"/>
    <property type="match status" value="1"/>
</dbReference>
<feature type="domain" description="Helix-hairpin-helix DNA-binding motif class 1" evidence="7">
    <location>
        <begin position="107"/>
        <end position="126"/>
    </location>
</feature>
<evidence type="ECO:0000256" key="6">
    <source>
        <dbReference type="HAMAP-Rule" id="MF_00031"/>
    </source>
</evidence>
<name>A0A239M4T8_9ACTN</name>
<organism evidence="8 9">
    <name type="scientific">Streptosporangium subroseum</name>
    <dbReference type="NCBI Taxonomy" id="106412"/>
    <lineage>
        <taxon>Bacteria</taxon>
        <taxon>Bacillati</taxon>
        <taxon>Actinomycetota</taxon>
        <taxon>Actinomycetes</taxon>
        <taxon>Streptosporangiales</taxon>
        <taxon>Streptosporangiaceae</taxon>
        <taxon>Streptosporangium</taxon>
    </lineage>
</organism>
<comment type="subcellular location">
    <subcellularLocation>
        <location evidence="6">Cytoplasm</location>
    </subcellularLocation>
</comment>
<keyword evidence="9" id="KW-1185">Reference proteome</keyword>
<dbReference type="SUPFAM" id="SSF50249">
    <property type="entry name" value="Nucleic acid-binding proteins"/>
    <property type="match status" value="1"/>
</dbReference>
<keyword evidence="1 6" id="KW-0963">Cytoplasm</keyword>